<accession>A0A645HZJ8</accession>
<evidence type="ECO:0000313" key="1">
    <source>
        <dbReference type="EMBL" id="MPN43912.1"/>
    </source>
</evidence>
<dbReference type="AlphaFoldDB" id="A0A645HZJ8"/>
<proteinExistence type="predicted"/>
<comment type="caution">
    <text evidence="1">The sequence shown here is derived from an EMBL/GenBank/DDBJ whole genome shotgun (WGS) entry which is preliminary data.</text>
</comment>
<organism evidence="1">
    <name type="scientific">bioreactor metagenome</name>
    <dbReference type="NCBI Taxonomy" id="1076179"/>
    <lineage>
        <taxon>unclassified sequences</taxon>
        <taxon>metagenomes</taxon>
        <taxon>ecological metagenomes</taxon>
    </lineage>
</organism>
<name>A0A645HZJ8_9ZZZZ</name>
<dbReference type="EMBL" id="VSSQ01102639">
    <property type="protein sequence ID" value="MPN43912.1"/>
    <property type="molecule type" value="Genomic_DNA"/>
</dbReference>
<sequence>MTISLGRLPRGKLQRILRCAIFLQRSGIITPHEHAALRKRIASLIIDQTLNGIHQILPFQSKFLFVKGTVLNQRLHQKLTKQCCCLLYQRFAAKGESVIQHFGTQRNNLVASAFADISGKRSAIHCVKATVELGKILTAFAAFSHQKRQYGIMAHRLRG</sequence>
<protein>
    <submittedName>
        <fullName evidence="1">Uncharacterized protein</fullName>
    </submittedName>
</protein>
<gene>
    <name evidence="1" type="ORF">SDC9_191473</name>
</gene>
<reference evidence="1" key="1">
    <citation type="submission" date="2019-08" db="EMBL/GenBank/DDBJ databases">
        <authorList>
            <person name="Kucharzyk K."/>
            <person name="Murdoch R.W."/>
            <person name="Higgins S."/>
            <person name="Loffler F."/>
        </authorList>
    </citation>
    <scope>NUCLEOTIDE SEQUENCE</scope>
</reference>